<feature type="non-terminal residue" evidence="1">
    <location>
        <position position="70"/>
    </location>
</feature>
<evidence type="ECO:0000313" key="2">
    <source>
        <dbReference type="Proteomes" id="UP000027120"/>
    </source>
</evidence>
<protein>
    <submittedName>
        <fullName evidence="1">Uncharacterized protein</fullName>
    </submittedName>
</protein>
<dbReference type="STRING" id="2711.A0A067E383"/>
<dbReference type="Proteomes" id="UP000027120">
    <property type="component" value="Unassembled WGS sequence"/>
</dbReference>
<proteinExistence type="predicted"/>
<evidence type="ECO:0000313" key="1">
    <source>
        <dbReference type="EMBL" id="KDO45682.1"/>
    </source>
</evidence>
<organism evidence="1 2">
    <name type="scientific">Citrus sinensis</name>
    <name type="common">Sweet orange</name>
    <name type="synonym">Citrus aurantium var. sinensis</name>
    <dbReference type="NCBI Taxonomy" id="2711"/>
    <lineage>
        <taxon>Eukaryota</taxon>
        <taxon>Viridiplantae</taxon>
        <taxon>Streptophyta</taxon>
        <taxon>Embryophyta</taxon>
        <taxon>Tracheophyta</taxon>
        <taxon>Spermatophyta</taxon>
        <taxon>Magnoliopsida</taxon>
        <taxon>eudicotyledons</taxon>
        <taxon>Gunneridae</taxon>
        <taxon>Pentapetalae</taxon>
        <taxon>rosids</taxon>
        <taxon>malvids</taxon>
        <taxon>Sapindales</taxon>
        <taxon>Rutaceae</taxon>
        <taxon>Aurantioideae</taxon>
        <taxon>Citrus</taxon>
    </lineage>
</organism>
<dbReference type="AlphaFoldDB" id="A0A067E383"/>
<dbReference type="EMBL" id="KK785239">
    <property type="protein sequence ID" value="KDO45682.1"/>
    <property type="molecule type" value="Genomic_DNA"/>
</dbReference>
<gene>
    <name evidence="1" type="ORF">CISIN_1g0130322mg</name>
</gene>
<name>A0A067E383_CITSI</name>
<keyword evidence="2" id="KW-1185">Reference proteome</keyword>
<accession>A0A067E383</accession>
<sequence>MFGDCSFWPCFGDRQTESEVDPVLLVSGMGGSVLHAKRKKLGCETRVWVRILLAELEFKRKVWSRYNPKT</sequence>
<reference evidence="1 2" key="1">
    <citation type="submission" date="2014-04" db="EMBL/GenBank/DDBJ databases">
        <authorList>
            <consortium name="International Citrus Genome Consortium"/>
            <person name="Gmitter F."/>
            <person name="Chen C."/>
            <person name="Farmerie W."/>
            <person name="Harkins T."/>
            <person name="Desany B."/>
            <person name="Mohiuddin M."/>
            <person name="Kodira C."/>
            <person name="Borodovsky M."/>
            <person name="Lomsadze A."/>
            <person name="Burns P."/>
            <person name="Jenkins J."/>
            <person name="Prochnik S."/>
            <person name="Shu S."/>
            <person name="Chapman J."/>
            <person name="Pitluck S."/>
            <person name="Schmutz J."/>
            <person name="Rokhsar D."/>
        </authorList>
    </citation>
    <scope>NUCLEOTIDE SEQUENCE</scope>
</reference>